<comment type="caution">
    <text evidence="3">The sequence shown here is derived from an EMBL/GenBank/DDBJ whole genome shotgun (WGS) entry which is preliminary data.</text>
</comment>
<proteinExistence type="predicted"/>
<feature type="signal peptide" evidence="1">
    <location>
        <begin position="1"/>
        <end position="21"/>
    </location>
</feature>
<evidence type="ECO:0000313" key="4">
    <source>
        <dbReference type="Proteomes" id="UP001343698"/>
    </source>
</evidence>
<keyword evidence="3" id="KW-0378">Hydrolase</keyword>
<keyword evidence="1" id="KW-0732">Signal</keyword>
<feature type="domain" description="Beta-lactamase-related" evidence="2">
    <location>
        <begin position="33"/>
        <end position="370"/>
    </location>
</feature>
<gene>
    <name evidence="3" type="ORF">V1H85_10260</name>
</gene>
<dbReference type="EC" id="3.1.1.103" evidence="3"/>
<dbReference type="PANTHER" id="PTHR46825:SF9">
    <property type="entry name" value="BETA-LACTAMASE-RELATED DOMAIN-CONTAINING PROTEIN"/>
    <property type="match status" value="1"/>
</dbReference>
<evidence type="ECO:0000259" key="2">
    <source>
        <dbReference type="Pfam" id="PF00144"/>
    </source>
</evidence>
<dbReference type="Gene3D" id="3.40.710.10">
    <property type="entry name" value="DD-peptidase/beta-lactamase superfamily"/>
    <property type="match status" value="1"/>
</dbReference>
<dbReference type="PANTHER" id="PTHR46825">
    <property type="entry name" value="D-ALANYL-D-ALANINE-CARBOXYPEPTIDASE/ENDOPEPTIDASE AMPH"/>
    <property type="match status" value="1"/>
</dbReference>
<reference evidence="3 4" key="1">
    <citation type="submission" date="2024-01" db="EMBL/GenBank/DDBJ databases">
        <title>Maribacter spp. originated from different algae showed divergent polysaccharides utilization ability.</title>
        <authorList>
            <person name="Wang H."/>
            <person name="Wu Y."/>
        </authorList>
    </citation>
    <scope>NUCLEOTIDE SEQUENCE [LARGE SCALE GENOMIC DNA]</scope>
    <source>
        <strain evidence="3 4">KPT27_14</strain>
    </source>
</reference>
<feature type="chain" id="PRO_5047338411" evidence="1">
    <location>
        <begin position="22"/>
        <end position="392"/>
    </location>
</feature>
<dbReference type="InterPro" id="IPR050491">
    <property type="entry name" value="AmpC-like"/>
</dbReference>
<organism evidence="3 4">
    <name type="scientific">Maribacter flavus</name>
    <dbReference type="NCBI Taxonomy" id="1658664"/>
    <lineage>
        <taxon>Bacteria</taxon>
        <taxon>Pseudomonadati</taxon>
        <taxon>Bacteroidota</taxon>
        <taxon>Flavobacteriia</taxon>
        <taxon>Flavobacteriales</taxon>
        <taxon>Flavobacteriaceae</taxon>
        <taxon>Maribacter</taxon>
    </lineage>
</organism>
<dbReference type="SUPFAM" id="SSF56601">
    <property type="entry name" value="beta-lactamase/transpeptidase-like"/>
    <property type="match status" value="1"/>
</dbReference>
<keyword evidence="4" id="KW-1185">Reference proteome</keyword>
<name>A0ABU7IJH4_9FLAO</name>
<protein>
    <submittedName>
        <fullName evidence="3">Serine hydrolase domain-containing protein</fullName>
        <ecNumber evidence="3">3.1.1.103</ecNumber>
    </submittedName>
</protein>
<accession>A0ABU7IJH4</accession>
<sequence length="392" mass="45275">MKILTQIIVLTLFFSPQFNLAQIKDSKLDLYSEKKMKKAQVIGMQLGYLKKDGKTWIGSYGEANSETGQKVNDSTLFMIASCSKPITALAILKLYNDGKLDLDLDINTYLPFKITNPHSPEKSITARMLLSHTSSIKDNWEILDPLYTIDSGGDSPIALLDFISDYFLKNGEYYDRNENFFNEQPSKYWEYSNMGYALLGLLIEQVSKKSFSVYMEEDIFEPLEMNHSYWFLKDILTENIARPHSLPENKNESIKVLKHYGFPDFPDGQLRTTVKDYLKFIQLILNNGKIKDKQFIDKEIIELFYTVQYPEINKYQAISWNYNEFENFLYYVLMRRLPSHTGGDPGVATVVTYDPKNKIAAVVFMNSPPVTFKGGKILYLDLPKKLLKESKK</sequence>
<dbReference type="Proteomes" id="UP001343698">
    <property type="component" value="Unassembled WGS sequence"/>
</dbReference>
<dbReference type="InterPro" id="IPR001466">
    <property type="entry name" value="Beta-lactam-related"/>
</dbReference>
<dbReference type="EMBL" id="JAZDDF010000004">
    <property type="protein sequence ID" value="MEE1972828.1"/>
    <property type="molecule type" value="Genomic_DNA"/>
</dbReference>
<dbReference type="GO" id="GO:0016787">
    <property type="term" value="F:hydrolase activity"/>
    <property type="evidence" value="ECO:0007669"/>
    <property type="project" value="UniProtKB-KW"/>
</dbReference>
<evidence type="ECO:0000313" key="3">
    <source>
        <dbReference type="EMBL" id="MEE1972828.1"/>
    </source>
</evidence>
<dbReference type="RefSeq" id="WP_272637203.1">
    <property type="nucleotide sequence ID" value="NZ_JAZDDF010000004.1"/>
</dbReference>
<evidence type="ECO:0000256" key="1">
    <source>
        <dbReference type="SAM" id="SignalP"/>
    </source>
</evidence>
<dbReference type="InterPro" id="IPR012338">
    <property type="entry name" value="Beta-lactam/transpept-like"/>
</dbReference>
<dbReference type="Pfam" id="PF00144">
    <property type="entry name" value="Beta-lactamase"/>
    <property type="match status" value="1"/>
</dbReference>